<dbReference type="RefSeq" id="WP_307203336.1">
    <property type="nucleotide sequence ID" value="NZ_JAUSSU010000003.1"/>
</dbReference>
<evidence type="ECO:0000313" key="2">
    <source>
        <dbReference type="EMBL" id="MDQ0112466.1"/>
    </source>
</evidence>
<dbReference type="Proteomes" id="UP001229346">
    <property type="component" value="Unassembled WGS sequence"/>
</dbReference>
<sequence length="133" mass="15102">MLLRKWMIVLMLMIAVVVSGCTAEANNDEPVSLGLLYPGEIEHVDRMEVMSGSTGEKKMYDDAEQVQSWLKSIEDIELIVSPDQSKKDGFLYSVLLFEGDKKTMGFTPNLIDGKYYETDERVVEAIEVLFEKQ</sequence>
<evidence type="ECO:0000256" key="1">
    <source>
        <dbReference type="SAM" id="SignalP"/>
    </source>
</evidence>
<protein>
    <submittedName>
        <fullName evidence="2">Zn-ribbon and HTH transcriptional regulator</fullName>
    </submittedName>
</protein>
<organism evidence="2 3">
    <name type="scientific">Paenibacillus harenae</name>
    <dbReference type="NCBI Taxonomy" id="306543"/>
    <lineage>
        <taxon>Bacteria</taxon>
        <taxon>Bacillati</taxon>
        <taxon>Bacillota</taxon>
        <taxon>Bacilli</taxon>
        <taxon>Bacillales</taxon>
        <taxon>Paenibacillaceae</taxon>
        <taxon>Paenibacillus</taxon>
    </lineage>
</organism>
<feature type="chain" id="PRO_5045802892" evidence="1">
    <location>
        <begin position="26"/>
        <end position="133"/>
    </location>
</feature>
<keyword evidence="3" id="KW-1185">Reference proteome</keyword>
<proteinExistence type="predicted"/>
<gene>
    <name evidence="2" type="ORF">J2T15_001901</name>
</gene>
<comment type="caution">
    <text evidence="2">The sequence shown here is derived from an EMBL/GenBank/DDBJ whole genome shotgun (WGS) entry which is preliminary data.</text>
</comment>
<name>A0ABT9U035_PAEHA</name>
<reference evidence="2 3" key="1">
    <citation type="submission" date="2023-07" db="EMBL/GenBank/DDBJ databases">
        <title>Sorghum-associated microbial communities from plants grown in Nebraska, USA.</title>
        <authorList>
            <person name="Schachtman D."/>
        </authorList>
    </citation>
    <scope>NUCLEOTIDE SEQUENCE [LARGE SCALE GENOMIC DNA]</scope>
    <source>
        <strain evidence="2 3">CC482</strain>
    </source>
</reference>
<keyword evidence="1" id="KW-0732">Signal</keyword>
<accession>A0ABT9U035</accession>
<feature type="signal peptide" evidence="1">
    <location>
        <begin position="1"/>
        <end position="25"/>
    </location>
</feature>
<dbReference type="EMBL" id="JAUSSU010000003">
    <property type="protein sequence ID" value="MDQ0112466.1"/>
    <property type="molecule type" value="Genomic_DNA"/>
</dbReference>
<dbReference type="PROSITE" id="PS51257">
    <property type="entry name" value="PROKAR_LIPOPROTEIN"/>
    <property type="match status" value="1"/>
</dbReference>
<evidence type="ECO:0000313" key="3">
    <source>
        <dbReference type="Proteomes" id="UP001229346"/>
    </source>
</evidence>